<feature type="non-terminal residue" evidence="2">
    <location>
        <position position="36"/>
    </location>
</feature>
<dbReference type="EMBL" id="UINC01005432">
    <property type="protein sequence ID" value="SVA21296.1"/>
    <property type="molecule type" value="Genomic_DNA"/>
</dbReference>
<proteinExistence type="predicted"/>
<evidence type="ECO:0000313" key="2">
    <source>
        <dbReference type="EMBL" id="SVA21296.1"/>
    </source>
</evidence>
<sequence>VKSAGTEGGIRTHTSVKGQRILSPQRLPFRHPGTET</sequence>
<name>A0A381TZ58_9ZZZZ</name>
<evidence type="ECO:0000256" key="1">
    <source>
        <dbReference type="SAM" id="MobiDB-lite"/>
    </source>
</evidence>
<dbReference type="AlphaFoldDB" id="A0A381TZ58"/>
<reference evidence="2" key="1">
    <citation type="submission" date="2018-05" db="EMBL/GenBank/DDBJ databases">
        <authorList>
            <person name="Lanie J.A."/>
            <person name="Ng W.-L."/>
            <person name="Kazmierczak K.M."/>
            <person name="Andrzejewski T.M."/>
            <person name="Davidsen T.M."/>
            <person name="Wayne K.J."/>
            <person name="Tettelin H."/>
            <person name="Glass J.I."/>
            <person name="Rusch D."/>
            <person name="Podicherti R."/>
            <person name="Tsui H.-C.T."/>
            <person name="Winkler M.E."/>
        </authorList>
    </citation>
    <scope>NUCLEOTIDE SEQUENCE</scope>
</reference>
<organism evidence="2">
    <name type="scientific">marine metagenome</name>
    <dbReference type="NCBI Taxonomy" id="408172"/>
    <lineage>
        <taxon>unclassified sequences</taxon>
        <taxon>metagenomes</taxon>
        <taxon>ecological metagenomes</taxon>
    </lineage>
</organism>
<protein>
    <submittedName>
        <fullName evidence="2">Uncharacterized protein</fullName>
    </submittedName>
</protein>
<accession>A0A381TZ58</accession>
<feature type="non-terminal residue" evidence="2">
    <location>
        <position position="1"/>
    </location>
</feature>
<feature type="region of interest" description="Disordered" evidence="1">
    <location>
        <begin position="1"/>
        <end position="36"/>
    </location>
</feature>
<gene>
    <name evidence="2" type="ORF">METZ01_LOCUS74150</name>
</gene>